<evidence type="ECO:0000313" key="2">
    <source>
        <dbReference type="Proteomes" id="UP000077266"/>
    </source>
</evidence>
<dbReference type="EMBL" id="KV426069">
    <property type="protein sequence ID" value="KZV89571.1"/>
    <property type="molecule type" value="Genomic_DNA"/>
</dbReference>
<gene>
    <name evidence="1" type="ORF">EXIGLDRAFT_141286</name>
</gene>
<dbReference type="InParanoid" id="A0A165FUZ9"/>
<keyword evidence="2" id="KW-1185">Reference proteome</keyword>
<dbReference type="AlphaFoldDB" id="A0A165FUZ9"/>
<accession>A0A165FUZ9</accession>
<proteinExistence type="predicted"/>
<dbReference type="Proteomes" id="UP000077266">
    <property type="component" value="Unassembled WGS sequence"/>
</dbReference>
<organism evidence="1 2">
    <name type="scientific">Exidia glandulosa HHB12029</name>
    <dbReference type="NCBI Taxonomy" id="1314781"/>
    <lineage>
        <taxon>Eukaryota</taxon>
        <taxon>Fungi</taxon>
        <taxon>Dikarya</taxon>
        <taxon>Basidiomycota</taxon>
        <taxon>Agaricomycotina</taxon>
        <taxon>Agaricomycetes</taxon>
        <taxon>Auriculariales</taxon>
        <taxon>Exidiaceae</taxon>
        <taxon>Exidia</taxon>
    </lineage>
</organism>
<sequence>MRASRMPGTSWWSSASRSRRASGLATALYTLRQATVLDTSLAAKPTSSHVSTPARGHLLAVVRVRLYRYSLPTPFVGVVKKVATRVSRLKRAPASAQRFVARSDYRVAVRSLGLPQPYPSARTALVRRILGRGRHNELRQRSL</sequence>
<evidence type="ECO:0000313" key="1">
    <source>
        <dbReference type="EMBL" id="KZV89571.1"/>
    </source>
</evidence>
<protein>
    <submittedName>
        <fullName evidence="1">Uncharacterized protein</fullName>
    </submittedName>
</protein>
<name>A0A165FUZ9_EXIGL</name>
<reference evidence="1 2" key="1">
    <citation type="journal article" date="2016" name="Mol. Biol. Evol.">
        <title>Comparative Genomics of Early-Diverging Mushroom-Forming Fungi Provides Insights into the Origins of Lignocellulose Decay Capabilities.</title>
        <authorList>
            <person name="Nagy L.G."/>
            <person name="Riley R."/>
            <person name="Tritt A."/>
            <person name="Adam C."/>
            <person name="Daum C."/>
            <person name="Floudas D."/>
            <person name="Sun H."/>
            <person name="Yadav J.S."/>
            <person name="Pangilinan J."/>
            <person name="Larsson K.H."/>
            <person name="Matsuura K."/>
            <person name="Barry K."/>
            <person name="Labutti K."/>
            <person name="Kuo R."/>
            <person name="Ohm R.A."/>
            <person name="Bhattacharya S.S."/>
            <person name="Shirouzu T."/>
            <person name="Yoshinaga Y."/>
            <person name="Martin F.M."/>
            <person name="Grigoriev I.V."/>
            <person name="Hibbett D.S."/>
        </authorList>
    </citation>
    <scope>NUCLEOTIDE SEQUENCE [LARGE SCALE GENOMIC DNA]</scope>
    <source>
        <strain evidence="1 2">HHB12029</strain>
    </source>
</reference>